<dbReference type="AlphaFoldDB" id="A0A1M6R157"/>
<dbReference type="EC" id="2.1.1.297" evidence="1"/>
<reference evidence="7 8" key="1">
    <citation type="submission" date="2016-11" db="EMBL/GenBank/DDBJ databases">
        <authorList>
            <person name="Jaros S."/>
            <person name="Januszkiewicz K."/>
            <person name="Wedrychowicz H."/>
        </authorList>
    </citation>
    <scope>NUCLEOTIDE SEQUENCE [LARGE SCALE GENOMIC DNA]</scope>
    <source>
        <strain evidence="7 8">DSM 43832</strain>
    </source>
</reference>
<organism evidence="7 8">
    <name type="scientific">Pseudonocardia thermophila</name>
    <dbReference type="NCBI Taxonomy" id="1848"/>
    <lineage>
        <taxon>Bacteria</taxon>
        <taxon>Bacillati</taxon>
        <taxon>Actinomycetota</taxon>
        <taxon>Actinomycetes</taxon>
        <taxon>Pseudonocardiales</taxon>
        <taxon>Pseudonocardiaceae</taxon>
        <taxon>Pseudonocardia</taxon>
    </lineage>
</organism>
<dbReference type="SUPFAM" id="SSF53335">
    <property type="entry name" value="S-adenosyl-L-methionine-dependent methyltransferases"/>
    <property type="match status" value="1"/>
</dbReference>
<dbReference type="Gene3D" id="1.10.8.10">
    <property type="entry name" value="DNA helicase RuvA subunit, C-terminal domain"/>
    <property type="match status" value="1"/>
</dbReference>
<name>A0A1M6R157_PSETH</name>
<dbReference type="PANTHER" id="PTHR18895:SF74">
    <property type="entry name" value="MTRF1L RELEASE FACTOR GLUTAMINE METHYLTRANSFERASE"/>
    <property type="match status" value="1"/>
</dbReference>
<dbReference type="InterPro" id="IPR004556">
    <property type="entry name" value="HemK-like"/>
</dbReference>
<evidence type="ECO:0000256" key="1">
    <source>
        <dbReference type="ARBA" id="ARBA00012771"/>
    </source>
</evidence>
<dbReference type="STRING" id="1848.SAMN05443637_104123"/>
<dbReference type="NCBIfam" id="TIGR03704">
    <property type="entry name" value="PrmC_rel_meth"/>
    <property type="match status" value="1"/>
</dbReference>
<comment type="catalytic activity">
    <reaction evidence="5">
        <text>L-glutaminyl-[peptide chain release factor] + S-adenosyl-L-methionine = N(5)-methyl-L-glutaminyl-[peptide chain release factor] + S-adenosyl-L-homocysteine + H(+)</text>
        <dbReference type="Rhea" id="RHEA:42896"/>
        <dbReference type="Rhea" id="RHEA-COMP:10271"/>
        <dbReference type="Rhea" id="RHEA-COMP:10272"/>
        <dbReference type="ChEBI" id="CHEBI:15378"/>
        <dbReference type="ChEBI" id="CHEBI:30011"/>
        <dbReference type="ChEBI" id="CHEBI:57856"/>
        <dbReference type="ChEBI" id="CHEBI:59789"/>
        <dbReference type="ChEBI" id="CHEBI:61891"/>
        <dbReference type="EC" id="2.1.1.297"/>
    </reaction>
</comment>
<evidence type="ECO:0000256" key="5">
    <source>
        <dbReference type="ARBA" id="ARBA00048391"/>
    </source>
</evidence>
<sequence>MPHPDELATRLRKAGCVFAEEEADLIIATADSDEEVDAMVARRTAGVPLEHVLGWVEFCGHVFAVDPGVFVPRRRTELLVAQAVARCRPGAIVVDLCCGSGAVGASIAAALPDVELHAADIDPAAVACARRNLAGIGQVHQGDLDEPLPRGLAGRVDVLVANVPYVPTTEIPHMPTEARDHESRVALDGGPDGLDLLRRLMRVAPRWLTSGGYVLAEADVGQRDAALAAVTAAGLRAEHRLDPDQGTLVVIGRKQP</sequence>
<evidence type="ECO:0000313" key="7">
    <source>
        <dbReference type="EMBL" id="SHK26067.1"/>
    </source>
</evidence>
<keyword evidence="4" id="KW-0949">S-adenosyl-L-methionine</keyword>
<feature type="domain" description="Methyltransferase small" evidence="6">
    <location>
        <begin position="66"/>
        <end position="166"/>
    </location>
</feature>
<proteinExistence type="predicted"/>
<dbReference type="CDD" id="cd02440">
    <property type="entry name" value="AdoMet_MTases"/>
    <property type="match status" value="1"/>
</dbReference>
<gene>
    <name evidence="7" type="ORF">SAMN05443637_104123</name>
</gene>
<dbReference type="Gene3D" id="3.40.50.150">
    <property type="entry name" value="Vaccinia Virus protein VP39"/>
    <property type="match status" value="1"/>
</dbReference>
<dbReference type="OrthoDB" id="9800643at2"/>
<keyword evidence="8" id="KW-1185">Reference proteome</keyword>
<dbReference type="InterPro" id="IPR022446">
    <property type="entry name" value="MeTrfrase_put"/>
</dbReference>
<dbReference type="RefSeq" id="WP_073456073.1">
    <property type="nucleotide sequence ID" value="NZ_CALGVN010000004.1"/>
</dbReference>
<evidence type="ECO:0000313" key="8">
    <source>
        <dbReference type="Proteomes" id="UP000184363"/>
    </source>
</evidence>
<evidence type="ECO:0000256" key="3">
    <source>
        <dbReference type="ARBA" id="ARBA00022679"/>
    </source>
</evidence>
<dbReference type="InterPro" id="IPR029063">
    <property type="entry name" value="SAM-dependent_MTases_sf"/>
</dbReference>
<accession>A0A1M6R157</accession>
<dbReference type="EMBL" id="FRAP01000004">
    <property type="protein sequence ID" value="SHK26067.1"/>
    <property type="molecule type" value="Genomic_DNA"/>
</dbReference>
<dbReference type="Proteomes" id="UP000184363">
    <property type="component" value="Unassembled WGS sequence"/>
</dbReference>
<dbReference type="GO" id="GO:0032259">
    <property type="term" value="P:methylation"/>
    <property type="evidence" value="ECO:0007669"/>
    <property type="project" value="UniProtKB-KW"/>
</dbReference>
<dbReference type="InterPro" id="IPR050320">
    <property type="entry name" value="N5-glutamine_MTase"/>
</dbReference>
<keyword evidence="3 7" id="KW-0808">Transferase</keyword>
<dbReference type="InterPro" id="IPR007848">
    <property type="entry name" value="Small_mtfrase_dom"/>
</dbReference>
<evidence type="ECO:0000259" key="6">
    <source>
        <dbReference type="Pfam" id="PF05175"/>
    </source>
</evidence>
<evidence type="ECO:0000256" key="4">
    <source>
        <dbReference type="ARBA" id="ARBA00022691"/>
    </source>
</evidence>
<dbReference type="Pfam" id="PF05175">
    <property type="entry name" value="MTS"/>
    <property type="match status" value="1"/>
</dbReference>
<dbReference type="NCBIfam" id="TIGR00536">
    <property type="entry name" value="hemK_fam"/>
    <property type="match status" value="1"/>
</dbReference>
<evidence type="ECO:0000256" key="2">
    <source>
        <dbReference type="ARBA" id="ARBA00022603"/>
    </source>
</evidence>
<keyword evidence="2 7" id="KW-0489">Methyltransferase</keyword>
<dbReference type="GO" id="GO:0102559">
    <property type="term" value="F:peptide chain release factor N(5)-glutamine methyltransferase activity"/>
    <property type="evidence" value="ECO:0007669"/>
    <property type="project" value="UniProtKB-EC"/>
</dbReference>
<protein>
    <recommendedName>
        <fullName evidence="1">peptide chain release factor N(5)-glutamine methyltransferase</fullName>
        <ecNumber evidence="1">2.1.1.297</ecNumber>
    </recommendedName>
</protein>
<dbReference type="PANTHER" id="PTHR18895">
    <property type="entry name" value="HEMK METHYLTRANSFERASE"/>
    <property type="match status" value="1"/>
</dbReference>